<dbReference type="KEGG" id="hut:Huta_1117"/>
<sequence length="59" mass="6215">MADTIATEATSYLGGLFDELLTLAVLGLLGRTEADVWSAGTEFREKFGFPNPAAAVDHG</sequence>
<evidence type="ECO:0000313" key="2">
    <source>
        <dbReference type="Proteomes" id="UP000002071"/>
    </source>
</evidence>
<reference evidence="1 2" key="1">
    <citation type="journal article" date="2009" name="Stand. Genomic Sci.">
        <title>Complete genome sequence of Halorhabdus utahensis type strain (AX-2).</title>
        <authorList>
            <person name="Anderson I."/>
            <person name="Tindall B.J."/>
            <person name="Pomrenke H."/>
            <person name="Goker M."/>
            <person name="Lapidus A."/>
            <person name="Nolan M."/>
            <person name="Copeland A."/>
            <person name="Glavina Del Rio T."/>
            <person name="Chen F."/>
            <person name="Tice H."/>
            <person name="Cheng J.F."/>
            <person name="Lucas S."/>
            <person name="Chertkov O."/>
            <person name="Bruce D."/>
            <person name="Brettin T."/>
            <person name="Detter J.C."/>
            <person name="Han C."/>
            <person name="Goodwin L."/>
            <person name="Land M."/>
            <person name="Hauser L."/>
            <person name="Chang Y.J."/>
            <person name="Jeffries C.D."/>
            <person name="Pitluck S."/>
            <person name="Pati A."/>
            <person name="Mavromatis K."/>
            <person name="Ivanova N."/>
            <person name="Ovchinnikova G."/>
            <person name="Chen A."/>
            <person name="Palaniappan K."/>
            <person name="Chain P."/>
            <person name="Rohde M."/>
            <person name="Bristow J."/>
            <person name="Eisen J.A."/>
            <person name="Markowitz V."/>
            <person name="Hugenholtz P."/>
            <person name="Kyrpides N.C."/>
            <person name="Klenk H.P."/>
        </authorList>
    </citation>
    <scope>NUCLEOTIDE SEQUENCE [LARGE SCALE GENOMIC DNA]</scope>
    <source>
        <strain evidence="2">DSM 12940 / JCM 11049 / AX-2</strain>
    </source>
</reference>
<gene>
    <name evidence="1" type="ordered locus">Huta_1117</name>
</gene>
<proteinExistence type="predicted"/>
<dbReference type="EMBL" id="CP001687">
    <property type="protein sequence ID" value="ACV11296.1"/>
    <property type="molecule type" value="Genomic_DNA"/>
</dbReference>
<protein>
    <submittedName>
        <fullName evidence="1">Uncharacterized protein</fullName>
    </submittedName>
</protein>
<dbReference type="HOGENOM" id="CLU_2949231_0_0_2"/>
<evidence type="ECO:0000313" key="1">
    <source>
        <dbReference type="EMBL" id="ACV11296.1"/>
    </source>
</evidence>
<dbReference type="Proteomes" id="UP000002071">
    <property type="component" value="Chromosome"/>
</dbReference>
<dbReference type="STRING" id="519442.Huta_1117"/>
<dbReference type="AlphaFoldDB" id="C7NM88"/>
<keyword evidence="2" id="KW-1185">Reference proteome</keyword>
<name>C7NM88_HALUD</name>
<organism evidence="1 2">
    <name type="scientific">Halorhabdus utahensis (strain DSM 12940 / JCM 11049 / AX-2)</name>
    <dbReference type="NCBI Taxonomy" id="519442"/>
    <lineage>
        <taxon>Archaea</taxon>
        <taxon>Methanobacteriati</taxon>
        <taxon>Methanobacteriota</taxon>
        <taxon>Stenosarchaea group</taxon>
        <taxon>Halobacteria</taxon>
        <taxon>Halobacteriales</taxon>
        <taxon>Haloarculaceae</taxon>
        <taxon>Halorhabdus</taxon>
    </lineage>
</organism>
<accession>C7NM88</accession>